<dbReference type="GO" id="GO:0003677">
    <property type="term" value="F:DNA binding"/>
    <property type="evidence" value="ECO:0007669"/>
    <property type="project" value="InterPro"/>
</dbReference>
<dbReference type="CDD" id="cd06171">
    <property type="entry name" value="Sigma70_r4"/>
    <property type="match status" value="1"/>
</dbReference>
<proteinExistence type="inferred from homology"/>
<keyword evidence="8" id="KW-1185">Reference proteome</keyword>
<dbReference type="PANTHER" id="PTHR43133">
    <property type="entry name" value="RNA POLYMERASE ECF-TYPE SIGMA FACTO"/>
    <property type="match status" value="1"/>
</dbReference>
<dbReference type="InterPro" id="IPR013324">
    <property type="entry name" value="RNA_pol_sigma_r3/r4-like"/>
</dbReference>
<feature type="domain" description="RNA polymerase sigma-70 region 2" evidence="5">
    <location>
        <begin position="28"/>
        <end position="94"/>
    </location>
</feature>
<keyword evidence="3" id="KW-0731">Sigma factor</keyword>
<evidence type="ECO:0000313" key="8">
    <source>
        <dbReference type="Proteomes" id="UP000272400"/>
    </source>
</evidence>
<evidence type="ECO:0000256" key="4">
    <source>
        <dbReference type="ARBA" id="ARBA00023163"/>
    </source>
</evidence>
<dbReference type="SUPFAM" id="SSF88659">
    <property type="entry name" value="Sigma3 and sigma4 domains of RNA polymerase sigma factors"/>
    <property type="match status" value="1"/>
</dbReference>
<comment type="caution">
    <text evidence="7">The sequence shown here is derived from an EMBL/GenBank/DDBJ whole genome shotgun (WGS) entry which is preliminary data.</text>
</comment>
<evidence type="ECO:0000256" key="3">
    <source>
        <dbReference type="ARBA" id="ARBA00023082"/>
    </source>
</evidence>
<evidence type="ECO:0000256" key="2">
    <source>
        <dbReference type="ARBA" id="ARBA00023015"/>
    </source>
</evidence>
<feature type="domain" description="RNA polymerase sigma factor 70 region 4 type 2" evidence="6">
    <location>
        <begin position="126"/>
        <end position="177"/>
    </location>
</feature>
<evidence type="ECO:0000259" key="6">
    <source>
        <dbReference type="Pfam" id="PF08281"/>
    </source>
</evidence>
<dbReference type="Pfam" id="PF04542">
    <property type="entry name" value="Sigma70_r2"/>
    <property type="match status" value="1"/>
</dbReference>
<dbReference type="AlphaFoldDB" id="A0A3N1D8U7"/>
<dbReference type="InterPro" id="IPR007627">
    <property type="entry name" value="RNA_pol_sigma70_r2"/>
</dbReference>
<organism evidence="7 8">
    <name type="scientific">Actinocorallia herbida</name>
    <dbReference type="NCBI Taxonomy" id="58109"/>
    <lineage>
        <taxon>Bacteria</taxon>
        <taxon>Bacillati</taxon>
        <taxon>Actinomycetota</taxon>
        <taxon>Actinomycetes</taxon>
        <taxon>Streptosporangiales</taxon>
        <taxon>Thermomonosporaceae</taxon>
        <taxon>Actinocorallia</taxon>
    </lineage>
</organism>
<evidence type="ECO:0000259" key="5">
    <source>
        <dbReference type="Pfam" id="PF04542"/>
    </source>
</evidence>
<name>A0A3N1D8U7_9ACTN</name>
<dbReference type="SUPFAM" id="SSF88946">
    <property type="entry name" value="Sigma2 domain of RNA polymerase sigma factors"/>
    <property type="match status" value="1"/>
</dbReference>
<dbReference type="EMBL" id="RJKE01000001">
    <property type="protein sequence ID" value="ROO89964.1"/>
    <property type="molecule type" value="Genomic_DNA"/>
</dbReference>
<dbReference type="InterPro" id="IPR036388">
    <property type="entry name" value="WH-like_DNA-bd_sf"/>
</dbReference>
<protein>
    <submittedName>
        <fullName evidence="7">RNA polymerase sigma-70 factor (ECF subfamily)</fullName>
    </submittedName>
</protein>
<dbReference type="InterPro" id="IPR013325">
    <property type="entry name" value="RNA_pol_sigma_r2"/>
</dbReference>
<dbReference type="GO" id="GO:0016987">
    <property type="term" value="F:sigma factor activity"/>
    <property type="evidence" value="ECO:0007669"/>
    <property type="project" value="UniProtKB-KW"/>
</dbReference>
<dbReference type="InterPro" id="IPR039425">
    <property type="entry name" value="RNA_pol_sigma-70-like"/>
</dbReference>
<reference evidence="7 8" key="1">
    <citation type="submission" date="2018-11" db="EMBL/GenBank/DDBJ databases">
        <title>Sequencing the genomes of 1000 actinobacteria strains.</title>
        <authorList>
            <person name="Klenk H.-P."/>
        </authorList>
    </citation>
    <scope>NUCLEOTIDE SEQUENCE [LARGE SCALE GENOMIC DNA]</scope>
    <source>
        <strain evidence="7 8">DSM 44254</strain>
    </source>
</reference>
<evidence type="ECO:0000256" key="1">
    <source>
        <dbReference type="ARBA" id="ARBA00010641"/>
    </source>
</evidence>
<sequence length="193" mass="20858">MSEVATGAGDGELIRLSVDAPERFAEVFDRYARDVHGYVVRRLGPAHADDVVAETFLIAFRRRARYDTSRENARPWLYGIATNLVARHHRAEKRFLRALERTGVDPVAAAFDDGVVDRVAAGAQQRALAGALAGLSRGERDVLLLIAWGGLGYEEVAGTLGIAIGTVRSRLHRGRAKVRAALGGADPTADTDK</sequence>
<dbReference type="Gene3D" id="1.10.10.10">
    <property type="entry name" value="Winged helix-like DNA-binding domain superfamily/Winged helix DNA-binding domain"/>
    <property type="match status" value="1"/>
</dbReference>
<dbReference type="InterPro" id="IPR014284">
    <property type="entry name" value="RNA_pol_sigma-70_dom"/>
</dbReference>
<keyword evidence="2" id="KW-0805">Transcription regulation</keyword>
<dbReference type="InterPro" id="IPR013249">
    <property type="entry name" value="RNA_pol_sigma70_r4_t2"/>
</dbReference>
<dbReference type="Pfam" id="PF08281">
    <property type="entry name" value="Sigma70_r4_2"/>
    <property type="match status" value="1"/>
</dbReference>
<gene>
    <name evidence="7" type="ORF">EDD29_7676</name>
</gene>
<dbReference type="NCBIfam" id="TIGR02937">
    <property type="entry name" value="sigma70-ECF"/>
    <property type="match status" value="1"/>
</dbReference>
<comment type="similarity">
    <text evidence="1">Belongs to the sigma-70 factor family. ECF subfamily.</text>
</comment>
<dbReference type="PANTHER" id="PTHR43133:SF25">
    <property type="entry name" value="RNA POLYMERASE SIGMA FACTOR RFAY-RELATED"/>
    <property type="match status" value="1"/>
</dbReference>
<dbReference type="Gene3D" id="1.10.1740.10">
    <property type="match status" value="1"/>
</dbReference>
<dbReference type="Proteomes" id="UP000272400">
    <property type="component" value="Unassembled WGS sequence"/>
</dbReference>
<dbReference type="GO" id="GO:0006352">
    <property type="term" value="P:DNA-templated transcription initiation"/>
    <property type="evidence" value="ECO:0007669"/>
    <property type="project" value="InterPro"/>
</dbReference>
<keyword evidence="4" id="KW-0804">Transcription</keyword>
<evidence type="ECO:0000313" key="7">
    <source>
        <dbReference type="EMBL" id="ROO89964.1"/>
    </source>
</evidence>
<accession>A0A3N1D8U7</accession>